<dbReference type="GO" id="GO:0005829">
    <property type="term" value="C:cytosol"/>
    <property type="evidence" value="ECO:0007669"/>
    <property type="project" value="TreeGrafter"/>
</dbReference>
<dbReference type="SMART" id="SM00260">
    <property type="entry name" value="CheW"/>
    <property type="match status" value="1"/>
</dbReference>
<dbReference type="PROSITE" id="PS50851">
    <property type="entry name" value="CHEW"/>
    <property type="match status" value="1"/>
</dbReference>
<dbReference type="InterPro" id="IPR039315">
    <property type="entry name" value="CheW"/>
</dbReference>
<dbReference type="AlphaFoldDB" id="A0A7V3RGI3"/>
<accession>A0A7V3RGI3</accession>
<dbReference type="InterPro" id="IPR036061">
    <property type="entry name" value="CheW-like_dom_sf"/>
</dbReference>
<dbReference type="Gene3D" id="2.40.50.180">
    <property type="entry name" value="CheA-289, Domain 4"/>
    <property type="match status" value="1"/>
</dbReference>
<dbReference type="EMBL" id="DTOZ01000051">
    <property type="protein sequence ID" value="HGE77744.1"/>
    <property type="molecule type" value="Genomic_DNA"/>
</dbReference>
<dbReference type="PANTHER" id="PTHR22617:SF23">
    <property type="entry name" value="CHEMOTAXIS PROTEIN CHEW"/>
    <property type="match status" value="1"/>
</dbReference>
<reference evidence="2" key="1">
    <citation type="journal article" date="2020" name="mSystems">
        <title>Genome- and Community-Level Interaction Insights into Carbon Utilization and Element Cycling Functions of Hydrothermarchaeota in Hydrothermal Sediment.</title>
        <authorList>
            <person name="Zhou Z."/>
            <person name="Liu Y."/>
            <person name="Xu W."/>
            <person name="Pan J."/>
            <person name="Luo Z.H."/>
            <person name="Li M."/>
        </authorList>
    </citation>
    <scope>NUCLEOTIDE SEQUENCE [LARGE SCALE GENOMIC DNA]</scope>
    <source>
        <strain evidence="2">SpSt-961</strain>
    </source>
</reference>
<dbReference type="GO" id="GO:0006935">
    <property type="term" value="P:chemotaxis"/>
    <property type="evidence" value="ECO:0007669"/>
    <property type="project" value="InterPro"/>
</dbReference>
<dbReference type="GO" id="GO:0007165">
    <property type="term" value="P:signal transduction"/>
    <property type="evidence" value="ECO:0007669"/>
    <property type="project" value="InterPro"/>
</dbReference>
<comment type="caution">
    <text evidence="2">The sequence shown here is derived from an EMBL/GenBank/DDBJ whole genome shotgun (WGS) entry which is preliminary data.</text>
</comment>
<gene>
    <name evidence="2" type="ORF">ENX68_01925</name>
</gene>
<dbReference type="PANTHER" id="PTHR22617">
    <property type="entry name" value="CHEMOTAXIS SENSOR HISTIDINE KINASE-RELATED"/>
    <property type="match status" value="1"/>
</dbReference>
<organism evidence="2">
    <name type="scientific">candidate division WOR-3 bacterium</name>
    <dbReference type="NCBI Taxonomy" id="2052148"/>
    <lineage>
        <taxon>Bacteria</taxon>
        <taxon>Bacteria division WOR-3</taxon>
    </lineage>
</organism>
<dbReference type="Pfam" id="PF01584">
    <property type="entry name" value="CheW"/>
    <property type="match status" value="1"/>
</dbReference>
<feature type="domain" description="CheW-like" evidence="1">
    <location>
        <begin position="1"/>
        <end position="136"/>
    </location>
</feature>
<dbReference type="Gene3D" id="2.30.30.40">
    <property type="entry name" value="SH3 Domains"/>
    <property type="match status" value="1"/>
</dbReference>
<name>A0A7V3RGI3_UNCW3</name>
<protein>
    <submittedName>
        <fullName evidence="2">Purine-binding chemotaxis protein CheW</fullName>
    </submittedName>
</protein>
<dbReference type="InterPro" id="IPR002545">
    <property type="entry name" value="CheW-lke_dom"/>
</dbReference>
<dbReference type="SUPFAM" id="SSF50341">
    <property type="entry name" value="CheW-like"/>
    <property type="match status" value="1"/>
</dbReference>
<proteinExistence type="predicted"/>
<evidence type="ECO:0000313" key="2">
    <source>
        <dbReference type="EMBL" id="HGE77744.1"/>
    </source>
</evidence>
<sequence length="136" mass="15370">MDTLIIFKIVDELIGIDIKKVREVTELADFVPVPKAPEFVLGLTNIRGEVVPILSLRNLFGISGEELSKILLVVEDEERVAGLRVDGLVGTKKIDERLINKNSELLSTKRERDFFLGAYETEEKPILILNLKRVLQ</sequence>
<evidence type="ECO:0000259" key="1">
    <source>
        <dbReference type="PROSITE" id="PS50851"/>
    </source>
</evidence>